<dbReference type="CDD" id="cd11058">
    <property type="entry name" value="CYP60B-like"/>
    <property type="match status" value="1"/>
</dbReference>
<dbReference type="GO" id="GO:0004497">
    <property type="term" value="F:monooxygenase activity"/>
    <property type="evidence" value="ECO:0007669"/>
    <property type="project" value="UniProtKB-KW"/>
</dbReference>
<evidence type="ECO:0000256" key="6">
    <source>
        <dbReference type="PIRSR" id="PIRSR602401-1"/>
    </source>
</evidence>
<dbReference type="Pfam" id="PF00067">
    <property type="entry name" value="p450"/>
    <property type="match status" value="1"/>
</dbReference>
<evidence type="ECO:0000256" key="1">
    <source>
        <dbReference type="ARBA" id="ARBA00001971"/>
    </source>
</evidence>
<protein>
    <submittedName>
        <fullName evidence="9">Cytochrome P450 monooxygenase hmp1</fullName>
    </submittedName>
</protein>
<keyword evidence="8" id="KW-1133">Transmembrane helix</keyword>
<name>A0A5N5CTA9_9PEZI</name>
<evidence type="ECO:0000313" key="10">
    <source>
        <dbReference type="Proteomes" id="UP000325902"/>
    </source>
</evidence>
<reference evidence="9 10" key="1">
    <citation type="journal article" date="2019" name="Sci. Rep.">
        <title>A multi-omics analysis of the grapevine pathogen Lasiodiplodia theobromae reveals that temperature affects the expression of virulence- and pathogenicity-related genes.</title>
        <authorList>
            <person name="Felix C."/>
            <person name="Meneses R."/>
            <person name="Goncalves M.F.M."/>
            <person name="Tilleman L."/>
            <person name="Duarte A.S."/>
            <person name="Jorrin-Novo J.V."/>
            <person name="Van de Peer Y."/>
            <person name="Deforce D."/>
            <person name="Van Nieuwerburgh F."/>
            <person name="Esteves A.C."/>
            <person name="Alves A."/>
        </authorList>
    </citation>
    <scope>NUCLEOTIDE SEQUENCE [LARGE SCALE GENOMIC DNA]</scope>
    <source>
        <strain evidence="9 10">LA-SOL3</strain>
    </source>
</reference>
<dbReference type="InterPro" id="IPR017972">
    <property type="entry name" value="Cyt_P450_CS"/>
</dbReference>
<dbReference type="PRINTS" id="PR00463">
    <property type="entry name" value="EP450I"/>
</dbReference>
<dbReference type="AlphaFoldDB" id="A0A5N5CTA9"/>
<accession>A0A5N5CTA9</accession>
<keyword evidence="7" id="KW-0560">Oxidoreductase</keyword>
<dbReference type="EMBL" id="VCHE01000352">
    <property type="protein sequence ID" value="KAB2568576.1"/>
    <property type="molecule type" value="Genomic_DNA"/>
</dbReference>
<feature type="transmembrane region" description="Helical" evidence="8">
    <location>
        <begin position="12"/>
        <end position="34"/>
    </location>
</feature>
<sequence>MEDTPEHGNSIPIAGIVSIAIVAAVIGNAIYNMYFHPLSKRKYSTTTETHVSLTPFAVPGPKLLAANNFTYWYYLVTGNILPWCQSLHEKYGEVVRLGSNKVSYINPQAWKDICGHRAHGKFENTKDTHFHIPGENGQHSILSVPSSEEHGRLRKMFSNAFSDKALRQQEPLITQYVDKLVSVVDKAARSQPNAMVNLVELYNCTTFDIIADLVFGEPLGLLESSALSPWVKFIFAHMKTGTILSLAQEYPALAKLFELLTPKSLIEKQKMHRRHTSDRVDKRLSSGIDRPDIWDLILKKAAGSLSLREQYANAEIFMVGGSETTATLLSGLTYLFLTNPDKMAKAVAEVRALPRDALNFQGVAHLPYLQACLEETLRLYPPVPVAMPRETAPGGSSILGEWVPEGTSLHIYHYVAYHSPLNFKDPNAFVPERWMGDNRYDSDRKDVLQPFSFGPRNCLGKNLAYHEMRLIMASILWNFDLELSPECTDWFNQKAYIIWEKNDLMVKVKPIH</sequence>
<dbReference type="PRINTS" id="PR00385">
    <property type="entry name" value="P450"/>
</dbReference>
<evidence type="ECO:0000256" key="2">
    <source>
        <dbReference type="ARBA" id="ARBA00010617"/>
    </source>
</evidence>
<dbReference type="GO" id="GO:0005506">
    <property type="term" value="F:iron ion binding"/>
    <property type="evidence" value="ECO:0007669"/>
    <property type="project" value="InterPro"/>
</dbReference>
<keyword evidence="3 6" id="KW-0349">Heme</keyword>
<keyword evidence="5 6" id="KW-0408">Iron</keyword>
<proteinExistence type="inferred from homology"/>
<gene>
    <name evidence="9" type="primary">hpm1_2</name>
    <name evidence="9" type="ORF">DBV05_g12745</name>
</gene>
<dbReference type="PROSITE" id="PS00086">
    <property type="entry name" value="CYTOCHROME_P450"/>
    <property type="match status" value="1"/>
</dbReference>
<evidence type="ECO:0000313" key="9">
    <source>
        <dbReference type="EMBL" id="KAB2568576.1"/>
    </source>
</evidence>
<dbReference type="OrthoDB" id="1470350at2759"/>
<dbReference type="PANTHER" id="PTHR24305:SF210">
    <property type="entry name" value="CYTOCHROME P450 MONOOXYGENASE ASQL-RELATED"/>
    <property type="match status" value="1"/>
</dbReference>
<dbReference type="SUPFAM" id="SSF48264">
    <property type="entry name" value="Cytochrome P450"/>
    <property type="match status" value="1"/>
</dbReference>
<comment type="caution">
    <text evidence="9">The sequence shown here is derived from an EMBL/GenBank/DDBJ whole genome shotgun (WGS) entry which is preliminary data.</text>
</comment>
<dbReference type="InterPro" id="IPR050121">
    <property type="entry name" value="Cytochrome_P450_monoxygenase"/>
</dbReference>
<dbReference type="GO" id="GO:0016705">
    <property type="term" value="F:oxidoreductase activity, acting on paired donors, with incorporation or reduction of molecular oxygen"/>
    <property type="evidence" value="ECO:0007669"/>
    <property type="project" value="InterPro"/>
</dbReference>
<keyword evidence="7 9" id="KW-0503">Monooxygenase</keyword>
<evidence type="ECO:0000256" key="3">
    <source>
        <dbReference type="ARBA" id="ARBA00022617"/>
    </source>
</evidence>
<keyword evidence="8" id="KW-0812">Transmembrane</keyword>
<keyword evidence="4 6" id="KW-0479">Metal-binding</keyword>
<keyword evidence="10" id="KW-1185">Reference proteome</keyword>
<dbReference type="GO" id="GO:0020037">
    <property type="term" value="F:heme binding"/>
    <property type="evidence" value="ECO:0007669"/>
    <property type="project" value="InterPro"/>
</dbReference>
<evidence type="ECO:0000256" key="7">
    <source>
        <dbReference type="RuleBase" id="RU000461"/>
    </source>
</evidence>
<keyword evidence="8" id="KW-0472">Membrane</keyword>
<dbReference type="Gene3D" id="1.10.630.10">
    <property type="entry name" value="Cytochrome P450"/>
    <property type="match status" value="1"/>
</dbReference>
<comment type="similarity">
    <text evidence="2 7">Belongs to the cytochrome P450 family.</text>
</comment>
<dbReference type="PANTHER" id="PTHR24305">
    <property type="entry name" value="CYTOCHROME P450"/>
    <property type="match status" value="1"/>
</dbReference>
<evidence type="ECO:0000256" key="4">
    <source>
        <dbReference type="ARBA" id="ARBA00022723"/>
    </source>
</evidence>
<dbReference type="InterPro" id="IPR001128">
    <property type="entry name" value="Cyt_P450"/>
</dbReference>
<evidence type="ECO:0000256" key="8">
    <source>
        <dbReference type="SAM" id="Phobius"/>
    </source>
</evidence>
<organism evidence="9 10">
    <name type="scientific">Lasiodiplodia theobromae</name>
    <dbReference type="NCBI Taxonomy" id="45133"/>
    <lineage>
        <taxon>Eukaryota</taxon>
        <taxon>Fungi</taxon>
        <taxon>Dikarya</taxon>
        <taxon>Ascomycota</taxon>
        <taxon>Pezizomycotina</taxon>
        <taxon>Dothideomycetes</taxon>
        <taxon>Dothideomycetes incertae sedis</taxon>
        <taxon>Botryosphaeriales</taxon>
        <taxon>Botryosphaeriaceae</taxon>
        <taxon>Lasiodiplodia</taxon>
    </lineage>
</organism>
<feature type="binding site" description="axial binding residue" evidence="6">
    <location>
        <position position="458"/>
    </location>
    <ligand>
        <name>heme</name>
        <dbReference type="ChEBI" id="CHEBI:30413"/>
    </ligand>
    <ligandPart>
        <name>Fe</name>
        <dbReference type="ChEBI" id="CHEBI:18248"/>
    </ligandPart>
</feature>
<dbReference type="Proteomes" id="UP000325902">
    <property type="component" value="Unassembled WGS sequence"/>
</dbReference>
<dbReference type="InterPro" id="IPR036396">
    <property type="entry name" value="Cyt_P450_sf"/>
</dbReference>
<dbReference type="InterPro" id="IPR002401">
    <property type="entry name" value="Cyt_P450_E_grp-I"/>
</dbReference>
<evidence type="ECO:0000256" key="5">
    <source>
        <dbReference type="ARBA" id="ARBA00023004"/>
    </source>
</evidence>
<comment type="cofactor">
    <cofactor evidence="1 6">
        <name>heme</name>
        <dbReference type="ChEBI" id="CHEBI:30413"/>
    </cofactor>
</comment>